<evidence type="ECO:0000259" key="28">
    <source>
        <dbReference type="PROSITE" id="PS51590"/>
    </source>
</evidence>
<dbReference type="PROSITE" id="PS50526">
    <property type="entry name" value="RDRP_SSRNA_NEG_NONSEG"/>
    <property type="match status" value="1"/>
</dbReference>
<dbReference type="InterPro" id="IPR026890">
    <property type="entry name" value="Mononeg_mRNAcap"/>
</dbReference>
<evidence type="ECO:0000256" key="8">
    <source>
        <dbReference type="ARBA" id="ARBA00022679"/>
    </source>
</evidence>
<dbReference type="GO" id="GO:0003968">
    <property type="term" value="F:RNA-directed RNA polymerase activity"/>
    <property type="evidence" value="ECO:0007669"/>
    <property type="project" value="UniProtKB-KW"/>
</dbReference>
<keyword evidence="16" id="KW-0506">mRNA capping</keyword>
<accession>A0AAU7LJL5</accession>
<dbReference type="PROSITE" id="PS51590">
    <property type="entry name" value="SAM_MT_MNV_L"/>
    <property type="match status" value="1"/>
</dbReference>
<dbReference type="GO" id="GO:0044423">
    <property type="term" value="C:virion component"/>
    <property type="evidence" value="ECO:0007669"/>
    <property type="project" value="UniProtKB-KW"/>
</dbReference>
<dbReference type="Pfam" id="PF21080">
    <property type="entry name" value="Methyltrans_Mon_1st"/>
    <property type="match status" value="1"/>
</dbReference>
<dbReference type="Pfam" id="PF14314">
    <property type="entry name" value="Methyltrans_Mon_2nd"/>
    <property type="match status" value="1"/>
</dbReference>
<dbReference type="InterPro" id="IPR048397">
    <property type="entry name" value="Methyltrans_Mon_CD"/>
</dbReference>
<dbReference type="EMBL" id="OR714907">
    <property type="protein sequence ID" value="XBP28953.1"/>
    <property type="molecule type" value="Viral_cRNA"/>
</dbReference>
<evidence type="ECO:0000256" key="20">
    <source>
        <dbReference type="ARBA" id="ARBA00024499"/>
    </source>
</evidence>
<evidence type="ECO:0000256" key="19">
    <source>
        <dbReference type="ARBA" id="ARBA00024494"/>
    </source>
</evidence>
<keyword evidence="13" id="KW-0067">ATP-binding</keyword>
<keyword evidence="17" id="KW-1035">Host cytoplasm</keyword>
<evidence type="ECO:0000256" key="14">
    <source>
        <dbReference type="ARBA" id="ARBA00022844"/>
    </source>
</evidence>
<evidence type="ECO:0000256" key="24">
    <source>
        <dbReference type="ARBA" id="ARBA00047332"/>
    </source>
</evidence>
<dbReference type="EC" id="2.7.7.48" evidence="3"/>
<evidence type="ECO:0000313" key="29">
    <source>
        <dbReference type="EMBL" id="XBP28953.1"/>
    </source>
</evidence>
<evidence type="ECO:0000256" key="21">
    <source>
        <dbReference type="ARBA" id="ARBA00026099"/>
    </source>
</evidence>
<comment type="catalytic activity">
    <reaction evidence="25">
        <text>a 5'-end (5'-triphosphoguanosine)-adenylyl-adenylyl-cytidylyl-adenosine in mRNA + 2 S-adenosyl-L-methionine = a 5'-end (N(7)-methyl 5'-triphosphoguanosine)-(2'-O-methyladenylyl)-adenylyl-cytidylyl-adenosine in mRNA + 2 S-adenosyl-L-homocysteine + H(+)</text>
        <dbReference type="Rhea" id="RHEA:65376"/>
        <dbReference type="Rhea" id="RHEA-COMP:16797"/>
        <dbReference type="Rhea" id="RHEA-COMP:16798"/>
        <dbReference type="ChEBI" id="CHEBI:15378"/>
        <dbReference type="ChEBI" id="CHEBI:57856"/>
        <dbReference type="ChEBI" id="CHEBI:59789"/>
        <dbReference type="ChEBI" id="CHEBI:156483"/>
        <dbReference type="ChEBI" id="CHEBI:156484"/>
        <dbReference type="EC" id="2.1.1.375"/>
    </reaction>
</comment>
<evidence type="ECO:0000256" key="11">
    <source>
        <dbReference type="ARBA" id="ARBA00022741"/>
    </source>
</evidence>
<evidence type="ECO:0000256" key="23">
    <source>
        <dbReference type="ARBA" id="ARBA00031012"/>
    </source>
</evidence>
<dbReference type="InterPro" id="IPR039530">
    <property type="entry name" value="L_methyltransferase_rhabdo"/>
</dbReference>
<evidence type="ECO:0000256" key="7">
    <source>
        <dbReference type="ARBA" id="ARBA00022664"/>
    </source>
</evidence>
<keyword evidence="11" id="KW-0547">Nucleotide-binding</keyword>
<evidence type="ECO:0000256" key="6">
    <source>
        <dbReference type="ARBA" id="ARBA00022603"/>
    </source>
</evidence>
<dbReference type="GO" id="GO:0004482">
    <property type="term" value="F:mRNA 5'-cap (guanine-N7-)-methyltransferase activity"/>
    <property type="evidence" value="ECO:0007669"/>
    <property type="project" value="InterPro"/>
</dbReference>
<keyword evidence="6" id="KW-0489">Methyltransferase</keyword>
<feature type="domain" description="RdRp catalytic" evidence="27">
    <location>
        <begin position="610"/>
        <end position="797"/>
    </location>
</feature>
<dbReference type="Pfam" id="PF14318">
    <property type="entry name" value="Mononeg_mRNAcap"/>
    <property type="match status" value="1"/>
</dbReference>
<comment type="catalytic activity">
    <reaction evidence="20">
        <text>a 5'-end (5'-triphosphoguanosine)-(2'-O-methyladenylyl)-adenylyl-cytidylyl-adenosine in mRNA + S-adenosyl-L-methionine = a 5'-end (N(7)-methyl 5'-triphosphoguanosine)-(2'-O-methyladenylyl)-adenylyl-cytidylyl-adenosine in mRNA + S-adenosyl-L-homocysteine</text>
        <dbReference type="Rhea" id="RHEA:65440"/>
        <dbReference type="Rhea" id="RHEA-COMP:16798"/>
        <dbReference type="Rhea" id="RHEA-COMP:16801"/>
        <dbReference type="ChEBI" id="CHEBI:57856"/>
        <dbReference type="ChEBI" id="CHEBI:59789"/>
        <dbReference type="ChEBI" id="CHEBI:156482"/>
        <dbReference type="ChEBI" id="CHEBI:156483"/>
    </reaction>
</comment>
<keyword evidence="8" id="KW-0808">Transferase</keyword>
<comment type="catalytic activity">
    <reaction evidence="24">
        <text>a 5'-end (5'-triphosphoguanosine)-adenylyl-adenylyl-cytidylyl-adenosine in mRNA + S-adenosyl-L-methionine = a 5'-end (5'-triphosphoguanosine)-(2'-O-methyladenylyl)-adenylyl-cytidylyl-adenosine in mRNA + S-adenosyl-L-homocysteine + H(+)</text>
        <dbReference type="Rhea" id="RHEA:65380"/>
        <dbReference type="Rhea" id="RHEA-COMP:16797"/>
        <dbReference type="Rhea" id="RHEA-COMP:16801"/>
        <dbReference type="ChEBI" id="CHEBI:15378"/>
        <dbReference type="ChEBI" id="CHEBI:57856"/>
        <dbReference type="ChEBI" id="CHEBI:59789"/>
        <dbReference type="ChEBI" id="CHEBI:156482"/>
        <dbReference type="ChEBI" id="CHEBI:156484"/>
    </reaction>
</comment>
<evidence type="ECO:0000256" key="26">
    <source>
        <dbReference type="ARBA" id="ARBA00048548"/>
    </source>
</evidence>
<proteinExistence type="predicted"/>
<evidence type="ECO:0000256" key="12">
    <source>
        <dbReference type="ARBA" id="ARBA00022801"/>
    </source>
</evidence>
<keyword evidence="12" id="KW-0378">Hydrolase</keyword>
<evidence type="ECO:0000256" key="18">
    <source>
        <dbReference type="ARBA" id="ARBA00023268"/>
    </source>
</evidence>
<dbReference type="EC" id="2.7.7.88" evidence="4"/>
<keyword evidence="14" id="KW-0946">Virion</keyword>
<feature type="domain" description="Mononegavirus-type SAM-dependent 2'-O-MTase" evidence="28">
    <location>
        <begin position="1668"/>
        <end position="1865"/>
    </location>
</feature>
<evidence type="ECO:0000256" key="2">
    <source>
        <dbReference type="ARBA" id="ARBA00004328"/>
    </source>
</evidence>
<keyword evidence="9" id="KW-0949">S-adenosyl-L-methionine</keyword>
<evidence type="ECO:0000256" key="15">
    <source>
        <dbReference type="ARBA" id="ARBA00022953"/>
    </source>
</evidence>
<evidence type="ECO:0000256" key="22">
    <source>
        <dbReference type="ARBA" id="ARBA00030436"/>
    </source>
</evidence>
<keyword evidence="7" id="KW-0507">mRNA processing</keyword>
<dbReference type="EC" id="2.1.1.375" evidence="21"/>
<dbReference type="InterPro" id="IPR039736">
    <property type="entry name" value="L_poly_C"/>
</dbReference>
<keyword evidence="5 29" id="KW-0696">RNA-directed RNA polymerase</keyword>
<evidence type="ECO:0000256" key="25">
    <source>
        <dbReference type="ARBA" id="ARBA00047370"/>
    </source>
</evidence>
<evidence type="ECO:0000259" key="27">
    <source>
        <dbReference type="PROSITE" id="PS50526"/>
    </source>
</evidence>
<comment type="subcellular location">
    <subcellularLocation>
        <location evidence="1">Host cytoplasm</location>
    </subcellularLocation>
    <subcellularLocation>
        <location evidence="2">Virion</location>
    </subcellularLocation>
</comment>
<evidence type="ECO:0000256" key="16">
    <source>
        <dbReference type="ARBA" id="ARBA00023042"/>
    </source>
</evidence>
<dbReference type="Pfam" id="PF00946">
    <property type="entry name" value="Mononeg_RNA_pol"/>
    <property type="match status" value="1"/>
</dbReference>
<dbReference type="GO" id="GO:0005524">
    <property type="term" value="F:ATP binding"/>
    <property type="evidence" value="ECO:0007669"/>
    <property type="project" value="UniProtKB-KW"/>
</dbReference>
<dbReference type="GO" id="GO:0016787">
    <property type="term" value="F:hydrolase activity"/>
    <property type="evidence" value="ECO:0007669"/>
    <property type="project" value="UniProtKB-KW"/>
</dbReference>
<dbReference type="GO" id="GO:0030430">
    <property type="term" value="C:host cell cytoplasm"/>
    <property type="evidence" value="ECO:0007669"/>
    <property type="project" value="UniProtKB-SubCell"/>
</dbReference>
<reference evidence="29" key="1">
    <citation type="submission" date="2023-10" db="EMBL/GenBank/DDBJ databases">
        <authorList>
            <person name="Pradhan S.K."/>
            <person name="Morrow J.L."/>
            <person name="Sharpe S.R."/>
            <person name="Karupannasamy A."/>
            <person name="Bynakal S."/>
            <person name="Ramasamy A."/>
            <person name="Riegler M."/>
        </authorList>
    </citation>
    <scope>NUCLEOTIDE SEQUENCE</scope>
    <source>
        <strain evidence="29">ZCucSV1</strain>
    </source>
</reference>
<evidence type="ECO:0000256" key="3">
    <source>
        <dbReference type="ARBA" id="ARBA00012494"/>
    </source>
</evidence>
<comment type="catalytic activity">
    <reaction evidence="26">
        <text>GTP + H2O = GDP + phosphate + H(+)</text>
        <dbReference type="Rhea" id="RHEA:19669"/>
        <dbReference type="ChEBI" id="CHEBI:15377"/>
        <dbReference type="ChEBI" id="CHEBI:15378"/>
        <dbReference type="ChEBI" id="CHEBI:37565"/>
        <dbReference type="ChEBI" id="CHEBI:43474"/>
        <dbReference type="ChEBI" id="CHEBI:58189"/>
    </reaction>
</comment>
<evidence type="ECO:0000256" key="17">
    <source>
        <dbReference type="ARBA" id="ARBA00023200"/>
    </source>
</evidence>
<dbReference type="InterPro" id="IPR014023">
    <property type="entry name" value="Mononeg_RNA_pol_cat"/>
</dbReference>
<organism evidence="29">
    <name type="scientific">Zeugodacus cucurbitae sigmavirus 1</name>
    <dbReference type="NCBI Taxonomy" id="3160786"/>
    <lineage>
        <taxon>Viruses</taxon>
        <taxon>Riboviria</taxon>
        <taxon>Orthornavirae</taxon>
        <taxon>Negarnaviricota</taxon>
        <taxon>Haploviricotina</taxon>
        <taxon>Monjiviricetes</taxon>
        <taxon>Mononegavirales</taxon>
        <taxon>Rhabdoviridae</taxon>
        <taxon>Alpharhabdovirinae</taxon>
        <taxon>Sigmavirus</taxon>
    </lineage>
</organism>
<keyword evidence="15" id="KW-0693">Viral RNA replication</keyword>
<evidence type="ECO:0000256" key="13">
    <source>
        <dbReference type="ARBA" id="ARBA00022840"/>
    </source>
</evidence>
<dbReference type="InterPro" id="IPR025786">
    <property type="entry name" value="Mononega_L_MeTrfase"/>
</dbReference>
<evidence type="ECO:0000256" key="5">
    <source>
        <dbReference type="ARBA" id="ARBA00022484"/>
    </source>
</evidence>
<sequence length="2144" mass="244983">MEFSSSIEDPGFEDLLSDRNDRFGIGIEDRFESLNLRERLMKHLSDADYSLNSPLIPDETDDFVRWMYTGSRRERWNKKKWDRMKETFGPYFNENSIRDSNSFAVWFGTFNQQETYQENILFNKILLRSLDCSKKTMPVVDAFLKGWIGENKSHFVNFLNMTNSSKKWGHLFWDLHCCTLMLNCTTKREQSFLESTFQTRHYRYTDEGTYLFKYNSTNFGEIIIGHGFCLFPKHNLFLDRNTILMMKDTYIARFNTLLTTANRIDSLYEPSIEIKVSQFYKLGDQILKEGGEYGYDALKLIEPMCNNKISQVAQAYRPLIPLFNDFHNHVHASVNSLAHVSPTILKLWKFIMGESNIETLLTYYGSFRHWGHPFINYLAGLQKLYNQVHLPKNIDTKYAEQLASDLALLVIRNQFKSKKSWPVDVSLLPSGHPLKFYISSNTWPANSIIKNFGPKWHLLPLTKCFEIPDVIDPSLIYSDKSHSLTRKELINQLRNHPNARVPSHKVLSSLLSQPATEWPKFLKRVNDEGISEDQLIIGLKAKERELKREGRFFALMSWEIRDYFVMTEYLIKMHFVPLFRGLTMADDLTTVVGKMIENTEGQGENSYEKITIANHIDYEKWNNHQRAEANNPVFKVMGQFLGYPNLIQRTHEIFQKSWVYYNERGDLMRINAEGVLENKTSQTVCWVGQDGGLEGLRQKGWSICNLLVLHRESNLVNTRVKVLAQGDNQVICTQYKLRRERNNQQLKENIDDILINNKVLFNRISEGTSKLGLIINQDETMRSTEFLNYGKNCVIRGNIRNLETKRWSRVNCVTNDQLPTLANVMSTTSSNALTVSHFSDSPINSMVLYNFLGHFVRVITEIHNPAIRGPISKVLNIDPIELVNLQYLIASLYLDPSLGGVSGMSLTRFLVRVFPDPITESLAFFKLTHDNLTDIAYRKILKSFGYPLITQVRNPDLSKLLEDPLSLNIPRGIDVVTMIKEEIKKSLYANLNKINNHVVSNAVRHQMLNEKQFLIHVSQIRPLFPRFLSEYRASTYFGIVDAIVGLFQNSRTIRNQFKEGLKVEYDAIMVKSELYSIRTLLGHFTRGRLDRGQPIWACSSSQADTLREQSWGTKVFGATVPHPAEMFGPPVSASRSCINCNDPFPRNLYVAVLIPKGFGRLKEERGTCSAYLGSNTLESTSILQTWEKETKIPLIRRADKLRNSIGWFVNPESNLSKSILNNLFALTGEDWSANIKGFKRTGSALHRFSCSRQSSGGYSAQNPSKLTRMLSTTNKLAELGSENFDFMYQNCLLNALMSVGEIHSMIQGQGNYHQHIKCASCIRVIHEIELDCPVEYKHPLVYAELSAWKPEGVGWSKSTPTLTLQEGDWSLVTPEDSSYHIGLIQGFIYADSTWGSASLSESSSLFPLVLENRVSPRSYCTGLLHGIIRSSIVSVMHQRRLKNIDQYHLHTLGLSNLTIGRISLHQGLLNIWRNTRFIRLFSSISHSIPPSYPMITTDISLLGSNYLRSELVNWGLSYLKSRREDTDRINWLFSDTCKLMWIVLLGISRRGLALFRMKDLDKQDKWELDELRKLSAIVRDPAKTDQINIAAFGRLIQNLRVTPSELRHAAKVKDNYPLDFVVPGLLWGKEFTGNCTAISVRYGPIKVLKTVKNLDKLRFQNPLIAGLRLAQLATGAHYKVREILTYLNINPRGALCAGDGSGGISALVLRMYQNCNVIFNSLCDYKDVHLRGGSPAPPSAITHTLNDPERCVNLFDSWANPNDLTKQSTWNYFLDLKNEHRLSIDLIVVDAEVVSLDEINKIENNLSLWAPRLGSEQCVVVFKTYLTRLFGYDNNILTNMGMHYARVEVLTTSTSSSQTSEVYVIMQHKLTTGPNYTSYPNMAHLYNDTQSFPLFSTPLQEFVRAQRLKQHNLLMGVPSQLLVASRVELSRLLGSLGVRADIAHRLAANADLETTEVPFALFILVIHAIFPFSIGYVADPPIPSDGHVIQLGVWISGFLIWMGYALESYKLTEIGQSLIDRYFPFHYFTLTLYEAYSMNFTLTQAGRYEKNLQLDAKMAAIGSTIRTLRRAFKNVKNGPDRNRIDSELYTYNPGITYSSFEGSTGLISLIRGETKLRNFDENVRISLLVSDQDSQMNTQATYQD</sequence>
<evidence type="ECO:0000256" key="1">
    <source>
        <dbReference type="ARBA" id="ARBA00004192"/>
    </source>
</evidence>
<protein>
    <recommendedName>
        <fullName evidence="23">Replicase</fullName>
        <ecNumber evidence="21">2.1.1.375</ecNumber>
        <ecNumber evidence="3">2.7.7.48</ecNumber>
        <ecNumber evidence="4">2.7.7.88</ecNumber>
    </recommendedName>
    <alternativeName>
        <fullName evidence="22">Transcriptase</fullName>
    </alternativeName>
</protein>
<evidence type="ECO:0000256" key="9">
    <source>
        <dbReference type="ARBA" id="ARBA00022691"/>
    </source>
</evidence>
<keyword evidence="18" id="KW-0511">Multifunctional enzyme</keyword>
<keyword evidence="10" id="KW-0548">Nucleotidyltransferase</keyword>
<evidence type="ECO:0000256" key="4">
    <source>
        <dbReference type="ARBA" id="ARBA00012582"/>
    </source>
</evidence>
<evidence type="ECO:0000256" key="10">
    <source>
        <dbReference type="ARBA" id="ARBA00022695"/>
    </source>
</evidence>
<name>A0AAU7LJL5_9RHAB</name>
<comment type="catalytic activity">
    <reaction evidence="19">
        <text>a 5'-end triphospho-adenylyl-adenylyl-cytidylyl-adenosine in mRNA + GDP + H(+) = a 5'-end (5'-triphosphoguanosine)-adenylyl-adenylyl-cytidylyl-adenosine in mRNA + diphosphate</text>
        <dbReference type="Rhea" id="RHEA:65436"/>
        <dbReference type="Rhea" id="RHEA-COMP:16797"/>
        <dbReference type="Rhea" id="RHEA-COMP:16799"/>
        <dbReference type="ChEBI" id="CHEBI:15378"/>
        <dbReference type="ChEBI" id="CHEBI:33019"/>
        <dbReference type="ChEBI" id="CHEBI:58189"/>
        <dbReference type="ChEBI" id="CHEBI:156484"/>
        <dbReference type="ChEBI" id="CHEBI:156503"/>
        <dbReference type="EC" id="2.7.7.88"/>
    </reaction>
</comment>
<reference evidence="29" key="2">
    <citation type="journal article" date="2024" name="J. Invertebr. Pathol.">
        <title>RNA virus diversity and prevalence in field and laboratory populations of melon fly throughout its distribution.</title>
        <authorList>
            <person name="Kumar Pradhan S."/>
            <person name="Morrow J.L."/>
            <person name="Sharpe S.R."/>
            <person name="Karuppannasamy A."/>
            <person name="Ramasamy E."/>
            <person name="Bynakal S."/>
            <person name="Maligeppagol M."/>
            <person name="Ramasamy A."/>
            <person name="Riegler M."/>
        </authorList>
    </citation>
    <scope>NUCLEOTIDE SEQUENCE</scope>
    <source>
        <strain evidence="29">ZCucSV1</strain>
    </source>
</reference>
<dbReference type="NCBIfam" id="TIGR04198">
    <property type="entry name" value="paramyx_RNAcap"/>
    <property type="match status" value="1"/>
</dbReference>